<keyword evidence="3" id="KW-1185">Reference proteome</keyword>
<sequence>MHHDLILRDGDLTLRPLSAADIPALCTLADQCAGELRFMGTSPAAAGYYHAALDAPDHQPFVIEVGGELAGSTRYGDIRAAHAGLEIGWTWLHPRWHGSGINRRMKCLLLRHAIEVMGMERVQIKTDILNVRSQRAIEKLGAVKEGVLRRHVRRPDGSMRDTVMYSVTGEDWPAVRDRLCSGLKPLRAAGEADTD</sequence>
<dbReference type="EMBL" id="BMPP01000008">
    <property type="protein sequence ID" value="GGK27781.1"/>
    <property type="molecule type" value="Genomic_DNA"/>
</dbReference>
<dbReference type="Pfam" id="PF13302">
    <property type="entry name" value="Acetyltransf_3"/>
    <property type="match status" value="1"/>
</dbReference>
<evidence type="ECO:0000313" key="2">
    <source>
        <dbReference type="EMBL" id="GGK27781.1"/>
    </source>
</evidence>
<dbReference type="CDD" id="cd04301">
    <property type="entry name" value="NAT_SF"/>
    <property type="match status" value="1"/>
</dbReference>
<dbReference type="SUPFAM" id="SSF55729">
    <property type="entry name" value="Acyl-CoA N-acyltransferases (Nat)"/>
    <property type="match status" value="1"/>
</dbReference>
<feature type="domain" description="N-acetyltransferase" evidence="1">
    <location>
        <begin position="12"/>
        <end position="164"/>
    </location>
</feature>
<reference evidence="3" key="1">
    <citation type="journal article" date="2019" name="Int. J. Syst. Evol. Microbiol.">
        <title>The Global Catalogue of Microorganisms (GCM) 10K type strain sequencing project: providing services to taxonomists for standard genome sequencing and annotation.</title>
        <authorList>
            <consortium name="The Broad Institute Genomics Platform"/>
            <consortium name="The Broad Institute Genome Sequencing Center for Infectious Disease"/>
            <person name="Wu L."/>
            <person name="Ma J."/>
        </authorList>
    </citation>
    <scope>NUCLEOTIDE SEQUENCE [LARGE SCALE GENOMIC DNA]</scope>
    <source>
        <strain evidence="3">JCM 30331</strain>
    </source>
</reference>
<dbReference type="RefSeq" id="WP_189008225.1">
    <property type="nucleotide sequence ID" value="NZ_BMPP01000008.1"/>
</dbReference>
<proteinExistence type="predicted"/>
<protein>
    <submittedName>
        <fullName evidence="2">N-acetyltransferase</fullName>
    </submittedName>
</protein>
<gene>
    <name evidence="2" type="ORF">GCM10008955_21960</name>
</gene>
<evidence type="ECO:0000259" key="1">
    <source>
        <dbReference type="PROSITE" id="PS51186"/>
    </source>
</evidence>
<dbReference type="PROSITE" id="PS51186">
    <property type="entry name" value="GNAT"/>
    <property type="match status" value="1"/>
</dbReference>
<organism evidence="2 3">
    <name type="scientific">Deinococcus malanensis</name>
    <dbReference type="NCBI Taxonomy" id="1706855"/>
    <lineage>
        <taxon>Bacteria</taxon>
        <taxon>Thermotogati</taxon>
        <taxon>Deinococcota</taxon>
        <taxon>Deinococci</taxon>
        <taxon>Deinococcales</taxon>
        <taxon>Deinococcaceae</taxon>
        <taxon>Deinococcus</taxon>
    </lineage>
</organism>
<evidence type="ECO:0000313" key="3">
    <source>
        <dbReference type="Proteomes" id="UP000647587"/>
    </source>
</evidence>
<dbReference type="Proteomes" id="UP000647587">
    <property type="component" value="Unassembled WGS sequence"/>
</dbReference>
<dbReference type="InterPro" id="IPR016181">
    <property type="entry name" value="Acyl_CoA_acyltransferase"/>
</dbReference>
<dbReference type="InterPro" id="IPR000182">
    <property type="entry name" value="GNAT_dom"/>
</dbReference>
<comment type="caution">
    <text evidence="2">The sequence shown here is derived from an EMBL/GenBank/DDBJ whole genome shotgun (WGS) entry which is preliminary data.</text>
</comment>
<dbReference type="PANTHER" id="PTHR43610:SF1">
    <property type="entry name" value="N-ACETYLTRANSFERASE DOMAIN-CONTAINING PROTEIN"/>
    <property type="match status" value="1"/>
</dbReference>
<dbReference type="Gene3D" id="3.40.630.30">
    <property type="match status" value="1"/>
</dbReference>
<dbReference type="PANTHER" id="PTHR43610">
    <property type="entry name" value="BLL6696 PROTEIN"/>
    <property type="match status" value="1"/>
</dbReference>
<accession>A0ABQ2EVN9</accession>
<name>A0ABQ2EVN9_9DEIO</name>